<dbReference type="PANTHER" id="PTHR30615">
    <property type="entry name" value="UNCHARACTERIZED PROTEIN YJBQ-RELATED"/>
    <property type="match status" value="1"/>
</dbReference>
<dbReference type="Gene3D" id="2.60.120.460">
    <property type="entry name" value="YjbQ-like"/>
    <property type="match status" value="1"/>
</dbReference>
<dbReference type="STRING" id="1802056.A2954_00550"/>
<reference evidence="2 3" key="1">
    <citation type="journal article" date="2016" name="Nat. Commun.">
        <title>Thousands of microbial genomes shed light on interconnected biogeochemical processes in an aquifer system.</title>
        <authorList>
            <person name="Anantharaman K."/>
            <person name="Brown C.T."/>
            <person name="Hug L.A."/>
            <person name="Sharon I."/>
            <person name="Castelle C.J."/>
            <person name="Probst A.J."/>
            <person name="Thomas B.C."/>
            <person name="Singh A."/>
            <person name="Wilkins M.J."/>
            <person name="Karaoz U."/>
            <person name="Brodie E.L."/>
            <person name="Williams K.H."/>
            <person name="Hubbard S.S."/>
            <person name="Banfield J.F."/>
        </authorList>
    </citation>
    <scope>NUCLEOTIDE SEQUENCE [LARGE SCALE GENOMIC DNA]</scope>
</reference>
<dbReference type="InterPro" id="IPR035917">
    <property type="entry name" value="YjbQ-like_sf"/>
</dbReference>
<evidence type="ECO:0000256" key="1">
    <source>
        <dbReference type="ARBA" id="ARBA00005534"/>
    </source>
</evidence>
<proteinExistence type="inferred from homology"/>
<evidence type="ECO:0000313" key="2">
    <source>
        <dbReference type="EMBL" id="OGK40115.1"/>
    </source>
</evidence>
<dbReference type="Pfam" id="PF01894">
    <property type="entry name" value="YjbQ"/>
    <property type="match status" value="1"/>
</dbReference>
<sequence>MESLTIKTKKEKELVDITENINEVIRKNKFNDGTITLFLTHTTAALTTIDQDPGVDKDLFMALDKVVPKLNYHHPHNPGHMPSHVLSSIIGTSLSLVVENGELILGPWQLVVLIELDGPKERIIYISLK</sequence>
<dbReference type="InterPro" id="IPR001602">
    <property type="entry name" value="UPF0047_YjbQ-like"/>
</dbReference>
<dbReference type="NCBIfam" id="TIGR00149">
    <property type="entry name" value="TIGR00149_YjbQ"/>
    <property type="match status" value="1"/>
</dbReference>
<dbReference type="PIRSF" id="PIRSF004681">
    <property type="entry name" value="UCP004681"/>
    <property type="match status" value="1"/>
</dbReference>
<dbReference type="Proteomes" id="UP000177698">
    <property type="component" value="Unassembled WGS sequence"/>
</dbReference>
<accession>A0A1F7I9T0</accession>
<name>A0A1F7I9T0_9BACT</name>
<organism evidence="2 3">
    <name type="scientific">Candidatus Roizmanbacteria bacterium RIFCSPLOWO2_01_FULL_37_12</name>
    <dbReference type="NCBI Taxonomy" id="1802056"/>
    <lineage>
        <taxon>Bacteria</taxon>
        <taxon>Candidatus Roizmaniibacteriota</taxon>
    </lineage>
</organism>
<protein>
    <recommendedName>
        <fullName evidence="4">Secondary thiamine-phosphate synthase enzyme</fullName>
    </recommendedName>
</protein>
<comment type="caution">
    <text evidence="2">The sequence shown here is derived from an EMBL/GenBank/DDBJ whole genome shotgun (WGS) entry which is preliminary data.</text>
</comment>
<evidence type="ECO:0000313" key="3">
    <source>
        <dbReference type="Proteomes" id="UP000177698"/>
    </source>
</evidence>
<dbReference type="EMBL" id="MGAG01000029">
    <property type="protein sequence ID" value="OGK40115.1"/>
    <property type="molecule type" value="Genomic_DNA"/>
</dbReference>
<comment type="similarity">
    <text evidence="1">Belongs to the UPF0047 family.</text>
</comment>
<gene>
    <name evidence="2" type="ORF">A2954_00550</name>
</gene>
<dbReference type="SUPFAM" id="SSF111038">
    <property type="entry name" value="YjbQ-like"/>
    <property type="match status" value="1"/>
</dbReference>
<dbReference type="AlphaFoldDB" id="A0A1F7I9T0"/>
<dbReference type="PANTHER" id="PTHR30615:SF8">
    <property type="entry name" value="UPF0047 PROTEIN C4A8.02C"/>
    <property type="match status" value="1"/>
</dbReference>
<evidence type="ECO:0008006" key="4">
    <source>
        <dbReference type="Google" id="ProtNLM"/>
    </source>
</evidence>